<dbReference type="RefSeq" id="WP_090629979.1">
    <property type="nucleotide sequence ID" value="NZ_FOQO01000011.1"/>
</dbReference>
<dbReference type="InterPro" id="IPR005502">
    <property type="entry name" value="Ribosyl_crysJ1"/>
</dbReference>
<keyword evidence="1" id="KW-0732">Signal</keyword>
<proteinExistence type="predicted"/>
<feature type="chain" id="PRO_5011630099" evidence="1">
    <location>
        <begin position="22"/>
        <end position="516"/>
    </location>
</feature>
<dbReference type="STRING" id="1477437.SAMN05444682_1115"/>
<evidence type="ECO:0000256" key="1">
    <source>
        <dbReference type="SAM" id="SignalP"/>
    </source>
</evidence>
<dbReference type="AlphaFoldDB" id="A0A1I3SDF9"/>
<dbReference type="InterPro" id="IPR036705">
    <property type="entry name" value="Ribosyl_crysJ1_sf"/>
</dbReference>
<accession>A0A1I3SDF9</accession>
<dbReference type="OrthoDB" id="9761704at2"/>
<dbReference type="PROSITE" id="PS51257">
    <property type="entry name" value="PROKAR_LIPOPROTEIN"/>
    <property type="match status" value="1"/>
</dbReference>
<evidence type="ECO:0000313" key="3">
    <source>
        <dbReference type="Proteomes" id="UP000198670"/>
    </source>
</evidence>
<reference evidence="2 3" key="1">
    <citation type="submission" date="2016-10" db="EMBL/GenBank/DDBJ databases">
        <authorList>
            <person name="de Groot N.N."/>
        </authorList>
    </citation>
    <scope>NUCLEOTIDE SEQUENCE [LARGE SCALE GENOMIC DNA]</scope>
    <source>
        <strain evidence="2 3">RK1</strain>
    </source>
</reference>
<dbReference type="SUPFAM" id="SSF101478">
    <property type="entry name" value="ADP-ribosylglycohydrolase"/>
    <property type="match status" value="1"/>
</dbReference>
<keyword evidence="2" id="KW-0378">Hydrolase</keyword>
<dbReference type="Proteomes" id="UP000198670">
    <property type="component" value="Unassembled WGS sequence"/>
</dbReference>
<dbReference type="Gene3D" id="1.10.4080.10">
    <property type="entry name" value="ADP-ribosylation/Crystallin J1"/>
    <property type="match status" value="1"/>
</dbReference>
<feature type="signal peptide" evidence="1">
    <location>
        <begin position="1"/>
        <end position="21"/>
    </location>
</feature>
<name>A0A1I3SDF9_9SPHI</name>
<gene>
    <name evidence="2" type="ORF">SAMN05444682_1115</name>
</gene>
<protein>
    <submittedName>
        <fullName evidence="2">ADP-ribosylglycohydrolase</fullName>
    </submittedName>
</protein>
<dbReference type="Pfam" id="PF03747">
    <property type="entry name" value="ADP_ribosyl_GH"/>
    <property type="match status" value="1"/>
</dbReference>
<organism evidence="2 3">
    <name type="scientific">Parapedobacter indicus</name>
    <dbReference type="NCBI Taxonomy" id="1477437"/>
    <lineage>
        <taxon>Bacteria</taxon>
        <taxon>Pseudomonadati</taxon>
        <taxon>Bacteroidota</taxon>
        <taxon>Sphingobacteriia</taxon>
        <taxon>Sphingobacteriales</taxon>
        <taxon>Sphingobacteriaceae</taxon>
        <taxon>Parapedobacter</taxon>
    </lineage>
</organism>
<dbReference type="GO" id="GO:0016787">
    <property type="term" value="F:hydrolase activity"/>
    <property type="evidence" value="ECO:0007669"/>
    <property type="project" value="UniProtKB-KW"/>
</dbReference>
<keyword evidence="3" id="KW-1185">Reference proteome</keyword>
<dbReference type="EMBL" id="FOQO01000011">
    <property type="protein sequence ID" value="SFJ56430.1"/>
    <property type="molecule type" value="Genomic_DNA"/>
</dbReference>
<sequence length="516" mass="57636">MKKRANLMPICMVALMSGCTATNPSGGHDLPTEKTLSTDVLQDKIKGGWAGQTIGVTYGGPTEFKYNGTFIQDYQPIPWYDGYLKKTMEETPGLYDDIYMDLTFVDVFERLGLDAPVDSFAHAFAHAEYSLWHANQAARYNILNGMKAPESGHWLNNPHADDIDYQIEADFAGLMSPGMPNAASAISDKIGHIMNYGDGWYGGVYVGAMYALAFVSDDINFVVHEALKTIPVESNYYKCMADVIKWHDQYPDDWKQTWFEIQRNWSEDIGCPKGTFSAFNIDATINSAYVLLGLLYGGGDFAKTLDIATRAGQDSDCNPATAAGILGTMIGYDQIPDQWKLGLAEAEDLDFKYTTMSLNKVYETGYKHALEMIKRNGGTVSDTEVTIAVQQPEPVRLEKAFENLYPTERIEWGKNLAAGEHTFEFEGTGIVIGGNAVKRQNDLPHAVLEATLFVDGQEVETAKFPTDFVTRRLELFWKYQLPKGKHSVKIVVKDHSQGYELRATDYLIYSDTPHKH</sequence>
<evidence type="ECO:0000313" key="2">
    <source>
        <dbReference type="EMBL" id="SFJ56430.1"/>
    </source>
</evidence>